<dbReference type="RefSeq" id="WP_007207366.1">
    <property type="nucleotide sequence ID" value="NZ_GL622241.1"/>
</dbReference>
<protein>
    <submittedName>
        <fullName evidence="2">Uncharacterized protein</fullName>
    </submittedName>
</protein>
<dbReference type="Proteomes" id="UP000010296">
    <property type="component" value="Unassembled WGS sequence"/>
</dbReference>
<proteinExistence type="predicted"/>
<evidence type="ECO:0000256" key="1">
    <source>
        <dbReference type="SAM" id="Phobius"/>
    </source>
</evidence>
<keyword evidence="1" id="KW-0472">Membrane</keyword>
<feature type="transmembrane region" description="Helical" evidence="1">
    <location>
        <begin position="100"/>
        <end position="117"/>
    </location>
</feature>
<dbReference type="EMBL" id="AEPV01000012">
    <property type="protein sequence ID" value="EFU74779.1"/>
    <property type="molecule type" value="Genomic_DNA"/>
</dbReference>
<dbReference type="STRING" id="888064.HMPREF9088_0345"/>
<keyword evidence="1" id="KW-1133">Transmembrane helix</keyword>
<evidence type="ECO:0000313" key="3">
    <source>
        <dbReference type="Proteomes" id="UP000010296"/>
    </source>
</evidence>
<evidence type="ECO:0000313" key="2">
    <source>
        <dbReference type="EMBL" id="EFU74779.1"/>
    </source>
</evidence>
<dbReference type="HOGENOM" id="CLU_097467_0_0_9"/>
<name>E6LDA5_ENTI1</name>
<feature type="transmembrane region" description="Helical" evidence="1">
    <location>
        <begin position="62"/>
        <end position="88"/>
    </location>
</feature>
<gene>
    <name evidence="2" type="ORF">HMPREF9088_0345</name>
</gene>
<accession>E6LDA5</accession>
<keyword evidence="1" id="KW-0812">Transmembrane</keyword>
<keyword evidence="3" id="KW-1185">Reference proteome</keyword>
<dbReference type="PATRIC" id="fig|888064.11.peg.1727"/>
<sequence length="195" mass="22601">MLHSLSSILRTPKNPSESQQSWSHWVLIALFGVLCFVPISGKLLFILGFVLLAAFIKGPLMIVVSAIFAFLISLIPPLAWVLSLFFVINELFFLARNWRFGLIAGFFFTYPFLRLLIERALPYPPLWEKFGTIIIGILFFYSLLVWFYRKNPNSHALVWSIVSLPFDCLVRFFPRFSRSSQVAKRASKKSYHFKK</sequence>
<feature type="transmembrane region" description="Helical" evidence="1">
    <location>
        <begin position="129"/>
        <end position="148"/>
    </location>
</feature>
<dbReference type="AlphaFoldDB" id="E6LDA5"/>
<reference evidence="2 3" key="1">
    <citation type="submission" date="2010-12" db="EMBL/GenBank/DDBJ databases">
        <authorList>
            <person name="Muzny D."/>
            <person name="Qin X."/>
            <person name="Deng J."/>
            <person name="Jiang H."/>
            <person name="Liu Y."/>
            <person name="Qu J."/>
            <person name="Song X.-Z."/>
            <person name="Zhang L."/>
            <person name="Thornton R."/>
            <person name="Coyle M."/>
            <person name="Francisco L."/>
            <person name="Jackson L."/>
            <person name="Javaid M."/>
            <person name="Korchina V."/>
            <person name="Kovar C."/>
            <person name="Mata R."/>
            <person name="Mathew T."/>
            <person name="Ngo R."/>
            <person name="Nguyen L."/>
            <person name="Nguyen N."/>
            <person name="Okwuonu G."/>
            <person name="Ongeri F."/>
            <person name="Pham C."/>
            <person name="Simmons D."/>
            <person name="Wilczek-Boney K."/>
            <person name="Hale W."/>
            <person name="Jakkamsetti A."/>
            <person name="Pham P."/>
            <person name="Ruth R."/>
            <person name="San Lucas F."/>
            <person name="Warren J."/>
            <person name="Zhang J."/>
            <person name="Zhao Z."/>
            <person name="Zhou C."/>
            <person name="Zhu D."/>
            <person name="Lee S."/>
            <person name="Bess C."/>
            <person name="Blankenburg K."/>
            <person name="Forbes L."/>
            <person name="Fu Q."/>
            <person name="Gubbala S."/>
            <person name="Hirani K."/>
            <person name="Jayaseelan J.C."/>
            <person name="Lara F."/>
            <person name="Munidasa M."/>
            <person name="Palculict T."/>
            <person name="Patil S."/>
            <person name="Pu L.-L."/>
            <person name="Saada N."/>
            <person name="Tang L."/>
            <person name="Weissenberger G."/>
            <person name="Zhu Y."/>
            <person name="Hemphill L."/>
            <person name="Shang Y."/>
            <person name="Youmans B."/>
            <person name="Ayvaz T."/>
            <person name="Ross M."/>
            <person name="Santibanez J."/>
            <person name="Aqrawi P."/>
            <person name="Gross S."/>
            <person name="Joshi V."/>
            <person name="Fowler G."/>
            <person name="Nazareth L."/>
            <person name="Reid J."/>
            <person name="Worley K."/>
            <person name="Petrosino J."/>
            <person name="Highlander S."/>
            <person name="Gibbs R."/>
        </authorList>
    </citation>
    <scope>NUCLEOTIDE SEQUENCE [LARGE SCALE GENOMIC DNA]</scope>
    <source>
        <strain evidence="3">DSM 15952 / CCUG 50447 / LMG 22039 / TP 1.5</strain>
    </source>
</reference>
<feature type="transmembrane region" description="Helical" evidence="1">
    <location>
        <begin position="22"/>
        <end position="55"/>
    </location>
</feature>
<dbReference type="eggNOG" id="ENOG5030675">
    <property type="taxonomic scope" value="Bacteria"/>
</dbReference>
<comment type="caution">
    <text evidence="2">The sequence shown here is derived from an EMBL/GenBank/DDBJ whole genome shotgun (WGS) entry which is preliminary data.</text>
</comment>
<dbReference type="OrthoDB" id="2194635at2"/>
<organism evidence="2 3">
    <name type="scientific">Enterococcus italicus (strain DSM 15952 / CCUG 50447 / LMG 22039 / TP 1.5)</name>
    <dbReference type="NCBI Taxonomy" id="888064"/>
    <lineage>
        <taxon>Bacteria</taxon>
        <taxon>Bacillati</taxon>
        <taxon>Bacillota</taxon>
        <taxon>Bacilli</taxon>
        <taxon>Lactobacillales</taxon>
        <taxon>Enterococcaceae</taxon>
        <taxon>Enterococcus</taxon>
    </lineage>
</organism>